<dbReference type="SUPFAM" id="SSF52047">
    <property type="entry name" value="RNI-like"/>
    <property type="match status" value="1"/>
</dbReference>
<dbReference type="Proteomes" id="UP000219338">
    <property type="component" value="Unassembled WGS sequence"/>
</dbReference>
<sequence>MNPILDDDVLCCILEELHTEYAALGNCALVSRGLNRLATKILYSKVVWSPMYRPTIFSLKDKGVPPPSSMFSSACLPHHAPKVVSLEISGQFYCLSSWYMRLYFTGSLSPRPPPLNPFPAMLLDAIQSFVNMRSCRLTPTIYHEDLFTDVLGALKLLPYLSRLAVNSSCMDVSRAPKLVQITGINILVLQDPTRAILDALPSWLANLTLTELHLKGNCGSITPGVLKPLVPYLDNITAFSLGLSYSLTDEDVFSFLSQLPQLRSVTLQYYLQLRPSPVVPFLPNLRSFTAYYSPVWSREEADRLGKWIRTVIASSPIEHLALLSDDNFVTSNVRFDGIIHHLASKHHGRLQRLEMPQALISVDGLRLLCKECLVLEELSVAGGKNVLTVLDQCIPQMKYLHTAQIDVRNIKQSLSSRFPSAAKNIMIKSSQLRRLNVDGFHLEARWTTSAAGSVELAVEQVPFRIPPWERWEGV</sequence>
<gene>
    <name evidence="1" type="ORF">ARMOST_11768</name>
</gene>
<name>A0A284RI16_ARMOS</name>
<dbReference type="AlphaFoldDB" id="A0A284RI16"/>
<accession>A0A284RI16</accession>
<evidence type="ECO:0008006" key="3">
    <source>
        <dbReference type="Google" id="ProtNLM"/>
    </source>
</evidence>
<reference evidence="2" key="1">
    <citation type="journal article" date="2017" name="Nat. Ecol. Evol.">
        <title>Genome expansion and lineage-specific genetic innovations in the forest pathogenic fungi Armillaria.</title>
        <authorList>
            <person name="Sipos G."/>
            <person name="Prasanna A.N."/>
            <person name="Walter M.C."/>
            <person name="O'Connor E."/>
            <person name="Balint B."/>
            <person name="Krizsan K."/>
            <person name="Kiss B."/>
            <person name="Hess J."/>
            <person name="Varga T."/>
            <person name="Slot J."/>
            <person name="Riley R."/>
            <person name="Boka B."/>
            <person name="Rigling D."/>
            <person name="Barry K."/>
            <person name="Lee J."/>
            <person name="Mihaltcheva S."/>
            <person name="LaButti K."/>
            <person name="Lipzen A."/>
            <person name="Waldron R."/>
            <person name="Moloney N.M."/>
            <person name="Sperisen C."/>
            <person name="Kredics L."/>
            <person name="Vagvoelgyi C."/>
            <person name="Patrignani A."/>
            <person name="Fitzpatrick D."/>
            <person name="Nagy I."/>
            <person name="Doyle S."/>
            <person name="Anderson J.B."/>
            <person name="Grigoriev I.V."/>
            <person name="Gueldener U."/>
            <person name="Muensterkoetter M."/>
            <person name="Nagy L.G."/>
        </authorList>
    </citation>
    <scope>NUCLEOTIDE SEQUENCE [LARGE SCALE GENOMIC DNA]</scope>
    <source>
        <strain evidence="2">C18/9</strain>
    </source>
</reference>
<protein>
    <recommendedName>
        <fullName evidence="3">F-box domain-containing protein</fullName>
    </recommendedName>
</protein>
<evidence type="ECO:0000313" key="1">
    <source>
        <dbReference type="EMBL" id="SJL08405.1"/>
    </source>
</evidence>
<proteinExistence type="predicted"/>
<dbReference type="Gene3D" id="3.80.10.10">
    <property type="entry name" value="Ribonuclease Inhibitor"/>
    <property type="match status" value="1"/>
</dbReference>
<dbReference type="OrthoDB" id="3264508at2759"/>
<organism evidence="1 2">
    <name type="scientific">Armillaria ostoyae</name>
    <name type="common">Armillaria root rot fungus</name>
    <dbReference type="NCBI Taxonomy" id="47428"/>
    <lineage>
        <taxon>Eukaryota</taxon>
        <taxon>Fungi</taxon>
        <taxon>Dikarya</taxon>
        <taxon>Basidiomycota</taxon>
        <taxon>Agaricomycotina</taxon>
        <taxon>Agaricomycetes</taxon>
        <taxon>Agaricomycetidae</taxon>
        <taxon>Agaricales</taxon>
        <taxon>Marasmiineae</taxon>
        <taxon>Physalacriaceae</taxon>
        <taxon>Armillaria</taxon>
    </lineage>
</organism>
<dbReference type="InterPro" id="IPR032675">
    <property type="entry name" value="LRR_dom_sf"/>
</dbReference>
<evidence type="ECO:0000313" key="2">
    <source>
        <dbReference type="Proteomes" id="UP000219338"/>
    </source>
</evidence>
<keyword evidence="2" id="KW-1185">Reference proteome</keyword>
<dbReference type="OMA" id="NCGSITP"/>
<dbReference type="EMBL" id="FUEG01000009">
    <property type="protein sequence ID" value="SJL08405.1"/>
    <property type="molecule type" value="Genomic_DNA"/>
</dbReference>